<evidence type="ECO:0000313" key="3">
    <source>
        <dbReference type="Proteomes" id="UP000035036"/>
    </source>
</evidence>
<keyword evidence="1" id="KW-0472">Membrane</keyword>
<feature type="transmembrane region" description="Helical" evidence="1">
    <location>
        <begin position="99"/>
        <end position="119"/>
    </location>
</feature>
<feature type="transmembrane region" description="Helical" evidence="1">
    <location>
        <begin position="67"/>
        <end position="87"/>
    </location>
</feature>
<name>A0A0B5FPF9_9BACT</name>
<keyword evidence="3" id="KW-1185">Reference proteome</keyword>
<proteinExistence type="predicted"/>
<sequence>MTELIPTADVLPAAPWIFRALQALVFPIHLLFMNMLLGCAGVALYAGMNGAGPRRHLAHALARALPVLMAIAVNFGVAALLFVQLLWGPFLYTSSILSAVFWISIIALLIIAYYALYLYDFRFDRLGRLRQIVIFAAALIFLVIPFIFTNNMTLMLNPQAWEGYFESSAGILLNWADPTLLPRYLHFILGSLAVGGLFVALYIRHRGRHDFFVEEEGVRIGMAWFSWLTLIQMIDGMVFLVLLPAPVQKMLLGGSPHGTGVFLLGFVLAVLALVAGFRGRVTLAAVVVVPLVFVMSEVRAVVRSGYLAPHFNLEMVPVSTQLSPLAMFLTVLVLGVAVMSWLLWRCAQALRFGR</sequence>
<dbReference type="RefSeq" id="WP_040199411.1">
    <property type="nucleotide sequence ID" value="NZ_CP010311.1"/>
</dbReference>
<gene>
    <name evidence="2" type="ORF">GSUB_04540</name>
</gene>
<feature type="transmembrane region" description="Helical" evidence="1">
    <location>
        <begin position="283"/>
        <end position="302"/>
    </location>
</feature>
<feature type="transmembrane region" description="Helical" evidence="1">
    <location>
        <begin position="224"/>
        <end position="245"/>
    </location>
</feature>
<evidence type="ECO:0000313" key="2">
    <source>
        <dbReference type="EMBL" id="AJF05975.1"/>
    </source>
</evidence>
<feature type="transmembrane region" description="Helical" evidence="1">
    <location>
        <begin position="131"/>
        <end position="148"/>
    </location>
</feature>
<dbReference type="EMBL" id="CP010311">
    <property type="protein sequence ID" value="AJF05975.1"/>
    <property type="molecule type" value="Genomic_DNA"/>
</dbReference>
<dbReference type="Proteomes" id="UP000035036">
    <property type="component" value="Chromosome"/>
</dbReference>
<feature type="transmembrane region" description="Helical" evidence="1">
    <location>
        <begin position="257"/>
        <end position="276"/>
    </location>
</feature>
<evidence type="ECO:0000256" key="1">
    <source>
        <dbReference type="SAM" id="Phobius"/>
    </source>
</evidence>
<reference evidence="2 3" key="1">
    <citation type="journal article" date="2015" name="Genome Announc.">
        <title>Genomes of Geoalkalibacter ferrihydriticus Z-0531T and Geoalkalibacter subterraneus Red1T, Two Haloalkaliphilic Metal-Reducing Deltaproteobacteria.</title>
        <authorList>
            <person name="Badalamenti J.P."/>
            <person name="Krajmalnik-Brown R."/>
            <person name="Torres C.I."/>
            <person name="Bond D.R."/>
        </authorList>
    </citation>
    <scope>NUCLEOTIDE SEQUENCE [LARGE SCALE GENOMIC DNA]</scope>
    <source>
        <strain evidence="2 3">Red1</strain>
    </source>
</reference>
<dbReference type="KEGG" id="gsb:GSUB_04540"/>
<accession>A0A0B5FPF9</accession>
<dbReference type="STRING" id="483547.GSUB_04540"/>
<feature type="transmembrane region" description="Helical" evidence="1">
    <location>
        <begin position="184"/>
        <end position="203"/>
    </location>
</feature>
<feature type="transmembrane region" description="Helical" evidence="1">
    <location>
        <begin position="322"/>
        <end position="344"/>
    </location>
</feature>
<keyword evidence="1" id="KW-0812">Transmembrane</keyword>
<feature type="transmembrane region" description="Helical" evidence="1">
    <location>
        <begin position="20"/>
        <end position="46"/>
    </location>
</feature>
<protein>
    <submittedName>
        <fullName evidence="2">Uncharacterized protein</fullName>
    </submittedName>
</protein>
<keyword evidence="1" id="KW-1133">Transmembrane helix</keyword>
<dbReference type="AlphaFoldDB" id="A0A0B5FPF9"/>
<organism evidence="2 3">
    <name type="scientific">Geoalkalibacter subterraneus</name>
    <dbReference type="NCBI Taxonomy" id="483547"/>
    <lineage>
        <taxon>Bacteria</taxon>
        <taxon>Pseudomonadati</taxon>
        <taxon>Thermodesulfobacteriota</taxon>
        <taxon>Desulfuromonadia</taxon>
        <taxon>Desulfuromonadales</taxon>
        <taxon>Geoalkalibacteraceae</taxon>
        <taxon>Geoalkalibacter</taxon>
    </lineage>
</organism>
<dbReference type="OrthoDB" id="9810382at2"/>
<dbReference type="HOGENOM" id="CLU_065972_0_0_7"/>